<organism evidence="1 2">
    <name type="scientific">Ensete ventricosum</name>
    <name type="common">Abyssinian banana</name>
    <name type="synonym">Musa ensete</name>
    <dbReference type="NCBI Taxonomy" id="4639"/>
    <lineage>
        <taxon>Eukaryota</taxon>
        <taxon>Viridiplantae</taxon>
        <taxon>Streptophyta</taxon>
        <taxon>Embryophyta</taxon>
        <taxon>Tracheophyta</taxon>
        <taxon>Spermatophyta</taxon>
        <taxon>Magnoliopsida</taxon>
        <taxon>Liliopsida</taxon>
        <taxon>Zingiberales</taxon>
        <taxon>Musaceae</taxon>
        <taxon>Ensete</taxon>
    </lineage>
</organism>
<evidence type="ECO:0000313" key="1">
    <source>
        <dbReference type="EMBL" id="RRT45380.1"/>
    </source>
</evidence>
<proteinExistence type="predicted"/>
<dbReference type="Proteomes" id="UP000287651">
    <property type="component" value="Unassembled WGS sequence"/>
</dbReference>
<gene>
    <name evidence="1" type="ORF">B296_00042240</name>
</gene>
<dbReference type="AlphaFoldDB" id="A0A426Y163"/>
<accession>A0A426Y163</accession>
<sequence>MSRRTAFLHLNRLLGASRSPLPPPPRFVLRSPAPPPLLQRRSSSSSPLLLSFFSGNAAVSDAYENNLFPVHQGHGERRLGESQVEEEVAKYIPVKAFFLSTRFLRMICFGSIDLKSLQTENSSDVIPPTSRSSNYVALRYNDFQTETSVRSIV</sequence>
<reference evidence="1 2" key="1">
    <citation type="journal article" date="2014" name="Agronomy (Basel)">
        <title>A Draft Genome Sequence for Ensete ventricosum, the Drought-Tolerant Tree Against Hunger.</title>
        <authorList>
            <person name="Harrison J."/>
            <person name="Moore K.A."/>
            <person name="Paszkiewicz K."/>
            <person name="Jones T."/>
            <person name="Grant M."/>
            <person name="Ambacheew D."/>
            <person name="Muzemil S."/>
            <person name="Studholme D.J."/>
        </authorList>
    </citation>
    <scope>NUCLEOTIDE SEQUENCE [LARGE SCALE GENOMIC DNA]</scope>
</reference>
<dbReference type="EMBL" id="AMZH03015870">
    <property type="protein sequence ID" value="RRT45380.1"/>
    <property type="molecule type" value="Genomic_DNA"/>
</dbReference>
<evidence type="ECO:0000313" key="2">
    <source>
        <dbReference type="Proteomes" id="UP000287651"/>
    </source>
</evidence>
<comment type="caution">
    <text evidence="1">The sequence shown here is derived from an EMBL/GenBank/DDBJ whole genome shotgun (WGS) entry which is preliminary data.</text>
</comment>
<name>A0A426Y163_ENSVE</name>
<protein>
    <submittedName>
        <fullName evidence="1">Uncharacterized protein</fullName>
    </submittedName>
</protein>